<dbReference type="AlphaFoldDB" id="A0A3E0WCK7"/>
<dbReference type="Proteomes" id="UP000257080">
    <property type="component" value="Unassembled WGS sequence"/>
</dbReference>
<gene>
    <name evidence="1" type="ORF">B7R25_02565</name>
</gene>
<reference evidence="1 2" key="1">
    <citation type="submission" date="2017-04" db="EMBL/GenBank/DDBJ databases">
        <title>Comparative genome analysis of Subtercola boreus.</title>
        <authorList>
            <person name="Cho Y.-J."/>
            <person name="Cho A."/>
            <person name="Kim O.-S."/>
            <person name="Lee J.-I."/>
        </authorList>
    </citation>
    <scope>NUCLEOTIDE SEQUENCE [LARGE SCALE GENOMIC DNA]</scope>
    <source>
        <strain evidence="1 2">P28004</strain>
    </source>
</reference>
<dbReference type="EMBL" id="NBXE01000008">
    <property type="protein sequence ID" value="RFA28632.1"/>
    <property type="molecule type" value="Genomic_DNA"/>
</dbReference>
<proteinExistence type="predicted"/>
<sequence>MNSVTAVWSSNGVSDSTQQALLGVLAEGGAIDAQRADRSPVSSTVSDRGTSFVEVKRYADGSINVFTLEKPAAGDNGGSPQAVQGCSVESTPQIYRRCTVNGQFTGVALAFFADYQLSDSSHAAILMYDSATVQCFYPLSCSTPVFEALRMQQNGSLPATLTLTTNYSGIGTGTTRLVLTVAGLSAQSN</sequence>
<accession>A0A3E0WCK7</accession>
<evidence type="ECO:0000313" key="1">
    <source>
        <dbReference type="EMBL" id="RFA28632.1"/>
    </source>
</evidence>
<protein>
    <submittedName>
        <fullName evidence="1">Uncharacterized protein</fullName>
    </submittedName>
</protein>
<organism evidence="1 2">
    <name type="scientific">Subtercola boreus</name>
    <dbReference type="NCBI Taxonomy" id="120213"/>
    <lineage>
        <taxon>Bacteria</taxon>
        <taxon>Bacillati</taxon>
        <taxon>Actinomycetota</taxon>
        <taxon>Actinomycetes</taxon>
        <taxon>Micrococcales</taxon>
        <taxon>Microbacteriaceae</taxon>
        <taxon>Subtercola</taxon>
    </lineage>
</organism>
<comment type="caution">
    <text evidence="1">The sequence shown here is derived from an EMBL/GenBank/DDBJ whole genome shotgun (WGS) entry which is preliminary data.</text>
</comment>
<name>A0A3E0WCK7_9MICO</name>
<evidence type="ECO:0000313" key="2">
    <source>
        <dbReference type="Proteomes" id="UP000257080"/>
    </source>
</evidence>